<evidence type="ECO:0000313" key="1">
    <source>
        <dbReference type="EMBL" id="TCV96848.1"/>
    </source>
</evidence>
<dbReference type="EMBL" id="SMCR01000004">
    <property type="protein sequence ID" value="TCV96848.1"/>
    <property type="molecule type" value="Genomic_DNA"/>
</dbReference>
<sequence>MLTYRVHDANSIVFEPIFHSDMVVNAVPPKKKGGGYTLIYPNGDEIIDRYFSNSEKTKYEFVKQKSR</sequence>
<name>A0A4R3YYA0_9GAMM</name>
<protein>
    <submittedName>
        <fullName evidence="1">Uncharacterized protein</fullName>
    </submittedName>
</protein>
<dbReference type="AlphaFoldDB" id="A0A4R3YYA0"/>
<gene>
    <name evidence="1" type="ORF">EDC52_104288</name>
</gene>
<dbReference type="OrthoDB" id="8890083at2"/>
<evidence type="ECO:0000313" key="2">
    <source>
        <dbReference type="Proteomes" id="UP000295719"/>
    </source>
</evidence>
<organism evidence="1 2">
    <name type="scientific">Biostraticola tofi</name>
    <dbReference type="NCBI Taxonomy" id="466109"/>
    <lineage>
        <taxon>Bacteria</taxon>
        <taxon>Pseudomonadati</taxon>
        <taxon>Pseudomonadota</taxon>
        <taxon>Gammaproteobacteria</taxon>
        <taxon>Enterobacterales</taxon>
        <taxon>Bruguierivoracaceae</taxon>
        <taxon>Biostraticola</taxon>
    </lineage>
</organism>
<accession>A0A4R3YYA0</accession>
<keyword evidence="2" id="KW-1185">Reference proteome</keyword>
<dbReference type="Proteomes" id="UP000295719">
    <property type="component" value="Unassembled WGS sequence"/>
</dbReference>
<reference evidence="1 2" key="1">
    <citation type="submission" date="2019-03" db="EMBL/GenBank/DDBJ databases">
        <title>Genomic Encyclopedia of Type Strains, Phase IV (KMG-IV): sequencing the most valuable type-strain genomes for metagenomic binning, comparative biology and taxonomic classification.</title>
        <authorList>
            <person name="Goeker M."/>
        </authorList>
    </citation>
    <scope>NUCLEOTIDE SEQUENCE [LARGE SCALE GENOMIC DNA]</scope>
    <source>
        <strain evidence="1 2">DSM 19580</strain>
    </source>
</reference>
<proteinExistence type="predicted"/>
<comment type="caution">
    <text evidence="1">The sequence shown here is derived from an EMBL/GenBank/DDBJ whole genome shotgun (WGS) entry which is preliminary data.</text>
</comment>